<feature type="domain" description="DUF7136" evidence="2">
    <location>
        <begin position="593"/>
        <end position="823"/>
    </location>
</feature>
<gene>
    <name evidence="3" type="ORF">An11g05870</name>
</gene>
<sequence length="853" mass="95246">MSQISFDQFKTALEAAVQQKSSSYKNVYSLTMRWEKDDTNAARDTEHFQRLLKALDVAPAEELVIQSGDPVYSITFSTAWLNLVGKAAAKPERNLVIFHYAGHGTTRAGSFVFAETSAGTRVINADRSLIQPVTGSDYLSDSNNTDVLIILDCCCAHIATRAPAIQRRTVEILAATSCDTPNARCGPENTFSAKLANEIATRRRQGHKRVDFADVFQSLKGQRVNKVWPTYAMMVGMFSVGLALNGNLTVDIASMPADYRAILSVNISKDITPDELVDLSRWIRQLPPFASVFIETLLIQPTYHSHYAGSNPEYCMLANAYHWRLGYLELKTLEKCTSTGHFVILRLLESNYRWVCTVFIVKQMLTDNNLNNSMTDIVSQPQIIARGIKLRISLAQLRKRKTPPHWKWTNICLYPCRRLDTLLEHVIGNDTVNSQEQSSHDQNIQSKPSNVARPAQESSQGPFGAILGSECNVARRAKPWPMKERLGRFLAPLRSWSRRQGSGDYLPRTPIPLPRPPHVSYKYSLFACLTATNKENFPASGRSDCARESTTPLFLAALFQSFNFRFWLGSSDPSVMHFLRPKWFIVLGFFVTTSPAVEVDLVFPRSDASYSPAEWFPFVFAVQNTEKAELLNLQVTCNIRKRNATLKDIDNQLYLNHDFSWTNWSGSADPYLAYNYIHNDFNTSNHWVLLCVLSWQSCDVEALTHGPYANGGVSDHEYRWTMGFHIDNSSLKEVDLVAATANDTCPGSQNAISINVTDRVMNSPRYGNTARRETCVVTTNTTASPTTSTPDPCRVAIDEDTAESMASVQQQRFCYLPVPPDNCPTEENGATPLAVLGVTGMLTAIGALGFAVL</sequence>
<dbReference type="VEuPathDB" id="FungiDB:An11g05870"/>
<protein>
    <recommendedName>
        <fullName evidence="2">DUF7136 domain-containing protein</fullName>
    </recommendedName>
</protein>
<proteinExistence type="predicted"/>
<name>A0AAJ6QJJ0_ASPNG</name>
<accession>A0AAJ6QJJ0</accession>
<dbReference type="InterPro" id="IPR055560">
    <property type="entry name" value="DUF7136"/>
</dbReference>
<evidence type="ECO:0000256" key="1">
    <source>
        <dbReference type="SAM" id="MobiDB-lite"/>
    </source>
</evidence>
<organism evidence="3">
    <name type="scientific">Aspergillus niger</name>
    <dbReference type="NCBI Taxonomy" id="5061"/>
    <lineage>
        <taxon>Eukaryota</taxon>
        <taxon>Fungi</taxon>
        <taxon>Dikarya</taxon>
        <taxon>Ascomycota</taxon>
        <taxon>Pezizomycotina</taxon>
        <taxon>Eurotiomycetes</taxon>
        <taxon>Eurotiomycetidae</taxon>
        <taxon>Eurotiales</taxon>
        <taxon>Aspergillaceae</taxon>
        <taxon>Aspergillus</taxon>
        <taxon>Aspergillus subgen. Circumdati</taxon>
    </lineage>
</organism>
<feature type="compositionally biased region" description="Polar residues" evidence="1">
    <location>
        <begin position="433"/>
        <end position="449"/>
    </location>
</feature>
<dbReference type="KEGG" id="ang:An11g05870"/>
<reference evidence="3" key="1">
    <citation type="submission" date="2025-02" db="EMBL/GenBank/DDBJ databases">
        <authorList>
            <consortium name="NCBI Genome Project"/>
        </authorList>
    </citation>
    <scope>NUCLEOTIDE SEQUENCE</scope>
</reference>
<dbReference type="Pfam" id="PF23584">
    <property type="entry name" value="DUF7136"/>
    <property type="match status" value="1"/>
</dbReference>
<evidence type="ECO:0000259" key="2">
    <source>
        <dbReference type="Pfam" id="PF23584"/>
    </source>
</evidence>
<dbReference type="GeneID" id="10098083"/>
<evidence type="ECO:0000313" key="3">
    <source>
        <dbReference type="RefSeq" id="XP_003188844.2"/>
    </source>
</evidence>
<reference evidence="3" key="2">
    <citation type="submission" date="2025-08" db="UniProtKB">
        <authorList>
            <consortium name="RefSeq"/>
        </authorList>
    </citation>
    <scope>IDENTIFICATION</scope>
</reference>
<dbReference type="RefSeq" id="XP_003188844.2">
    <property type="nucleotide sequence ID" value="XM_003188796.2"/>
</dbReference>
<dbReference type="AlphaFoldDB" id="A0AAJ6QJJ0"/>
<feature type="region of interest" description="Disordered" evidence="1">
    <location>
        <begin position="433"/>
        <end position="463"/>
    </location>
</feature>
<dbReference type="Gene3D" id="3.40.50.1460">
    <property type="match status" value="1"/>
</dbReference>